<evidence type="ECO:0000313" key="3">
    <source>
        <dbReference type="Proteomes" id="UP000281128"/>
    </source>
</evidence>
<comment type="caution">
    <text evidence="2">The sequence shown here is derived from an EMBL/GenBank/DDBJ whole genome shotgun (WGS) entry which is preliminary data.</text>
</comment>
<protein>
    <recommendedName>
        <fullName evidence="4">DUF2244 domain-containing protein</fullName>
    </recommendedName>
</protein>
<feature type="transmembrane region" description="Helical" evidence="1">
    <location>
        <begin position="42"/>
        <end position="62"/>
    </location>
</feature>
<keyword evidence="1" id="KW-0472">Membrane</keyword>
<dbReference type="OrthoDB" id="7862519at2"/>
<proteinExistence type="predicted"/>
<dbReference type="AlphaFoldDB" id="A0A3A8AZQ3"/>
<keyword evidence="1" id="KW-0812">Transmembrane</keyword>
<keyword evidence="3" id="KW-1185">Reference proteome</keyword>
<keyword evidence="1" id="KW-1133">Transmembrane helix</keyword>
<feature type="transmembrane region" description="Helical" evidence="1">
    <location>
        <begin position="17"/>
        <end position="36"/>
    </location>
</feature>
<evidence type="ECO:0008006" key="4">
    <source>
        <dbReference type="Google" id="ProtNLM"/>
    </source>
</evidence>
<dbReference type="Proteomes" id="UP000281128">
    <property type="component" value="Unassembled WGS sequence"/>
</dbReference>
<evidence type="ECO:0000256" key="1">
    <source>
        <dbReference type="SAM" id="Phobius"/>
    </source>
</evidence>
<sequence>MQDEILMTVRASWPRRFFALAILASLGGLLVCLAVLRPPAEWGLQVFLGAFGLLVLWAAELLRRATKEGLELTQEALRSTTGEILARVDEIEALERGVLAWKPSNGFLLRLSAAGPRRWEPGMWWRLGRRIGVGGVVSAPRTKAMAEILAAMIKGRDAPS</sequence>
<evidence type="ECO:0000313" key="2">
    <source>
        <dbReference type="EMBL" id="RKF16530.1"/>
    </source>
</evidence>
<dbReference type="RefSeq" id="WP_121163624.1">
    <property type="nucleotide sequence ID" value="NZ_RAPE01000001.1"/>
</dbReference>
<gene>
    <name evidence="2" type="ORF">D6850_02980</name>
</gene>
<accession>A0A3A8AZQ3</accession>
<reference evidence="2 3" key="1">
    <citation type="submission" date="2018-09" db="EMBL/GenBank/DDBJ databases">
        <title>Roseovarius spongiae sp. nov., isolated from a marine sponge.</title>
        <authorList>
            <person name="Zhuang L."/>
            <person name="Luo L."/>
        </authorList>
    </citation>
    <scope>NUCLEOTIDE SEQUENCE [LARGE SCALE GENOMIC DNA]</scope>
    <source>
        <strain evidence="2 3">HN-E21</strain>
    </source>
</reference>
<organism evidence="2 3">
    <name type="scientific">Roseovarius spongiae</name>
    <dbReference type="NCBI Taxonomy" id="2320272"/>
    <lineage>
        <taxon>Bacteria</taxon>
        <taxon>Pseudomonadati</taxon>
        <taxon>Pseudomonadota</taxon>
        <taxon>Alphaproteobacteria</taxon>
        <taxon>Rhodobacterales</taxon>
        <taxon>Roseobacteraceae</taxon>
        <taxon>Roseovarius</taxon>
    </lineage>
</organism>
<dbReference type="EMBL" id="RAPE01000001">
    <property type="protein sequence ID" value="RKF16530.1"/>
    <property type="molecule type" value="Genomic_DNA"/>
</dbReference>
<name>A0A3A8AZQ3_9RHOB</name>